<dbReference type="PANTHER" id="PTHR45889:SF8">
    <property type="entry name" value="IG-LIKE DOMAIN-CONTAINING PROTEIN"/>
    <property type="match status" value="1"/>
</dbReference>
<evidence type="ECO:0000259" key="4">
    <source>
        <dbReference type="PROSITE" id="PS50835"/>
    </source>
</evidence>
<dbReference type="PROSITE" id="PS50835">
    <property type="entry name" value="IG_LIKE"/>
    <property type="match status" value="2"/>
</dbReference>
<name>A0A7R9MP57_9ACAR</name>
<dbReference type="EMBL" id="OC949642">
    <property type="protein sequence ID" value="CAD7663860.1"/>
    <property type="molecule type" value="Genomic_DNA"/>
</dbReference>
<reference evidence="5" key="1">
    <citation type="submission" date="2020-11" db="EMBL/GenBank/DDBJ databases">
        <authorList>
            <person name="Tran Van P."/>
        </authorList>
    </citation>
    <scope>NUCLEOTIDE SEQUENCE</scope>
</reference>
<feature type="domain" description="Ig-like" evidence="4">
    <location>
        <begin position="162"/>
        <end position="247"/>
    </location>
</feature>
<evidence type="ECO:0000256" key="1">
    <source>
        <dbReference type="ARBA" id="ARBA00004167"/>
    </source>
</evidence>
<dbReference type="Gene3D" id="2.60.40.10">
    <property type="entry name" value="Immunoglobulins"/>
    <property type="match status" value="3"/>
</dbReference>
<dbReference type="InterPro" id="IPR036179">
    <property type="entry name" value="Ig-like_dom_sf"/>
</dbReference>
<dbReference type="Pfam" id="PF13895">
    <property type="entry name" value="Ig_2"/>
    <property type="match status" value="1"/>
</dbReference>
<accession>A0A7R9MP57</accession>
<feature type="non-terminal residue" evidence="5">
    <location>
        <position position="1"/>
    </location>
</feature>
<gene>
    <name evidence="5" type="ORF">ONB1V03_LOCUS20418</name>
</gene>
<dbReference type="Proteomes" id="UP000728032">
    <property type="component" value="Unassembled WGS sequence"/>
</dbReference>
<dbReference type="OrthoDB" id="6413693at2759"/>
<keyword evidence="2" id="KW-0472">Membrane</keyword>
<dbReference type="GO" id="GO:0016020">
    <property type="term" value="C:membrane"/>
    <property type="evidence" value="ECO:0007669"/>
    <property type="project" value="UniProtKB-SubCell"/>
</dbReference>
<dbReference type="PANTHER" id="PTHR45889">
    <property type="entry name" value="IG-LIKE DOMAIN-CONTAINING PROTEIN"/>
    <property type="match status" value="1"/>
</dbReference>
<comment type="subcellular location">
    <subcellularLocation>
        <location evidence="1">Membrane</location>
        <topology evidence="1">Single-pass membrane protein</topology>
    </subcellularLocation>
</comment>
<organism evidence="5">
    <name type="scientific">Oppiella nova</name>
    <dbReference type="NCBI Taxonomy" id="334625"/>
    <lineage>
        <taxon>Eukaryota</taxon>
        <taxon>Metazoa</taxon>
        <taxon>Ecdysozoa</taxon>
        <taxon>Arthropoda</taxon>
        <taxon>Chelicerata</taxon>
        <taxon>Arachnida</taxon>
        <taxon>Acari</taxon>
        <taxon>Acariformes</taxon>
        <taxon>Sarcoptiformes</taxon>
        <taxon>Oribatida</taxon>
        <taxon>Brachypylina</taxon>
        <taxon>Oppioidea</taxon>
        <taxon>Oppiidae</taxon>
        <taxon>Oppiella</taxon>
    </lineage>
</organism>
<evidence type="ECO:0000256" key="3">
    <source>
        <dbReference type="ARBA" id="ARBA00023157"/>
    </source>
</evidence>
<dbReference type="Pfam" id="PF08205">
    <property type="entry name" value="C2-set_2"/>
    <property type="match status" value="1"/>
</dbReference>
<sequence>MIGRDDEGDYSLEINSVSLEDDATFQCQVSGAGDSVPGIRSRSAVITVLVAPDPPIIVQTRAQGDLLRTTAGTVIELNCESNGGKPAPELQWHYSDGQSVSSKNITYSSQSLSDGKRFNAESKWIFIAGKEYDNRTVVCRTQNSALKEPLKTTIRLDVKYAPEIQLKVTEPGGQARIGDNIALSCEANANPNELLYKWFKNDEIIIGDYSTQLLLSAVDRYMNGAVISCQVSNSVGTNKATHTLNVSFGPILKPHNETVYGVDVNRDV</sequence>
<keyword evidence="3" id="KW-1015">Disulfide bond</keyword>
<evidence type="ECO:0000313" key="6">
    <source>
        <dbReference type="Proteomes" id="UP000728032"/>
    </source>
</evidence>
<feature type="domain" description="Ig-like" evidence="4">
    <location>
        <begin position="54"/>
        <end position="155"/>
    </location>
</feature>
<dbReference type="AlphaFoldDB" id="A0A7R9MP57"/>
<dbReference type="InterPro" id="IPR003599">
    <property type="entry name" value="Ig_sub"/>
</dbReference>
<dbReference type="EMBL" id="CAJPVJ010034817">
    <property type="protein sequence ID" value="CAG2180997.1"/>
    <property type="molecule type" value="Genomic_DNA"/>
</dbReference>
<dbReference type="InterPro" id="IPR013783">
    <property type="entry name" value="Ig-like_fold"/>
</dbReference>
<evidence type="ECO:0000313" key="5">
    <source>
        <dbReference type="EMBL" id="CAD7663860.1"/>
    </source>
</evidence>
<dbReference type="InterPro" id="IPR013162">
    <property type="entry name" value="CD80_C2-set"/>
</dbReference>
<dbReference type="SMART" id="SM00409">
    <property type="entry name" value="IG"/>
    <property type="match status" value="2"/>
</dbReference>
<dbReference type="SUPFAM" id="SSF48726">
    <property type="entry name" value="Immunoglobulin"/>
    <property type="match status" value="3"/>
</dbReference>
<evidence type="ECO:0000256" key="2">
    <source>
        <dbReference type="ARBA" id="ARBA00023136"/>
    </source>
</evidence>
<keyword evidence="6" id="KW-1185">Reference proteome</keyword>
<protein>
    <recommendedName>
        <fullName evidence="4">Ig-like domain-containing protein</fullName>
    </recommendedName>
</protein>
<proteinExistence type="predicted"/>
<dbReference type="InterPro" id="IPR007110">
    <property type="entry name" value="Ig-like_dom"/>
</dbReference>